<organism evidence="2 3">
    <name type="scientific">Aldrovandia affinis</name>
    <dbReference type="NCBI Taxonomy" id="143900"/>
    <lineage>
        <taxon>Eukaryota</taxon>
        <taxon>Metazoa</taxon>
        <taxon>Chordata</taxon>
        <taxon>Craniata</taxon>
        <taxon>Vertebrata</taxon>
        <taxon>Euteleostomi</taxon>
        <taxon>Actinopterygii</taxon>
        <taxon>Neopterygii</taxon>
        <taxon>Teleostei</taxon>
        <taxon>Notacanthiformes</taxon>
        <taxon>Halosauridae</taxon>
        <taxon>Aldrovandia</taxon>
    </lineage>
</organism>
<evidence type="ECO:0000256" key="1">
    <source>
        <dbReference type="SAM" id="MobiDB-lite"/>
    </source>
</evidence>
<feature type="compositionally biased region" description="Basic and acidic residues" evidence="1">
    <location>
        <begin position="84"/>
        <end position="99"/>
    </location>
</feature>
<feature type="region of interest" description="Disordered" evidence="1">
    <location>
        <begin position="1"/>
        <end position="99"/>
    </location>
</feature>
<evidence type="ECO:0000313" key="2">
    <source>
        <dbReference type="EMBL" id="KAJ8404428.1"/>
    </source>
</evidence>
<proteinExistence type="predicted"/>
<comment type="caution">
    <text evidence="2">The sequence shown here is derived from an EMBL/GenBank/DDBJ whole genome shotgun (WGS) entry which is preliminary data.</text>
</comment>
<sequence length="99" mass="11080">MQPKHTPEGGLPVRCRISGASGKLQSTAAGREGEGKPLSDWPPRNQAEEERSGEVRSCWRSQRIERGPSEDAASACLPISDTARVNREQRRQHRRPEQH</sequence>
<protein>
    <submittedName>
        <fullName evidence="2">Uncharacterized protein</fullName>
    </submittedName>
</protein>
<gene>
    <name evidence="2" type="ORF">AAFF_G00336950</name>
</gene>
<dbReference type="Proteomes" id="UP001221898">
    <property type="component" value="Unassembled WGS sequence"/>
</dbReference>
<reference evidence="2" key="1">
    <citation type="journal article" date="2023" name="Science">
        <title>Genome structures resolve the early diversification of teleost fishes.</title>
        <authorList>
            <person name="Parey E."/>
            <person name="Louis A."/>
            <person name="Montfort J."/>
            <person name="Bouchez O."/>
            <person name="Roques C."/>
            <person name="Iampietro C."/>
            <person name="Lluch J."/>
            <person name="Castinel A."/>
            <person name="Donnadieu C."/>
            <person name="Desvignes T."/>
            <person name="Floi Bucao C."/>
            <person name="Jouanno E."/>
            <person name="Wen M."/>
            <person name="Mejri S."/>
            <person name="Dirks R."/>
            <person name="Jansen H."/>
            <person name="Henkel C."/>
            <person name="Chen W.J."/>
            <person name="Zahm M."/>
            <person name="Cabau C."/>
            <person name="Klopp C."/>
            <person name="Thompson A.W."/>
            <person name="Robinson-Rechavi M."/>
            <person name="Braasch I."/>
            <person name="Lecointre G."/>
            <person name="Bobe J."/>
            <person name="Postlethwait J.H."/>
            <person name="Berthelot C."/>
            <person name="Roest Crollius H."/>
            <person name="Guiguen Y."/>
        </authorList>
    </citation>
    <scope>NUCLEOTIDE SEQUENCE</scope>
    <source>
        <strain evidence="2">NC1722</strain>
    </source>
</reference>
<accession>A0AAD7WPP6</accession>
<dbReference type="EMBL" id="JAINUG010000053">
    <property type="protein sequence ID" value="KAJ8404428.1"/>
    <property type="molecule type" value="Genomic_DNA"/>
</dbReference>
<dbReference type="AlphaFoldDB" id="A0AAD7WPP6"/>
<name>A0AAD7WPP6_9TELE</name>
<evidence type="ECO:0000313" key="3">
    <source>
        <dbReference type="Proteomes" id="UP001221898"/>
    </source>
</evidence>
<keyword evidence="3" id="KW-1185">Reference proteome</keyword>